<organism evidence="1 2">
    <name type="scientific">Arabidopsis suecica</name>
    <name type="common">Swedish thale-cress</name>
    <name type="synonym">Cardaminopsis suecica</name>
    <dbReference type="NCBI Taxonomy" id="45249"/>
    <lineage>
        <taxon>Eukaryota</taxon>
        <taxon>Viridiplantae</taxon>
        <taxon>Streptophyta</taxon>
        <taxon>Embryophyta</taxon>
        <taxon>Tracheophyta</taxon>
        <taxon>Spermatophyta</taxon>
        <taxon>Magnoliopsida</taxon>
        <taxon>eudicotyledons</taxon>
        <taxon>Gunneridae</taxon>
        <taxon>Pentapetalae</taxon>
        <taxon>rosids</taxon>
        <taxon>malvids</taxon>
        <taxon>Brassicales</taxon>
        <taxon>Brassicaceae</taxon>
        <taxon>Camelineae</taxon>
        <taxon>Arabidopsis</taxon>
    </lineage>
</organism>
<name>A0A8T2BTR1_ARASU</name>
<dbReference type="AlphaFoldDB" id="A0A8T2BTR1"/>
<reference evidence="1 2" key="1">
    <citation type="submission" date="2020-12" db="EMBL/GenBank/DDBJ databases">
        <title>Concerted genomic and epigenomic changes stabilize Arabidopsis allopolyploids.</title>
        <authorList>
            <person name="Chen Z."/>
        </authorList>
    </citation>
    <scope>NUCLEOTIDE SEQUENCE [LARGE SCALE GENOMIC DNA]</scope>
    <source>
        <strain evidence="1">As9502</strain>
        <tissue evidence="1">Leaf</tissue>
    </source>
</reference>
<dbReference type="OrthoDB" id="27226at2759"/>
<evidence type="ECO:0000313" key="1">
    <source>
        <dbReference type="EMBL" id="KAG7589376.1"/>
    </source>
</evidence>
<accession>A0A8T2BTR1</accession>
<protein>
    <submittedName>
        <fullName evidence="1">Uncharacterized protein</fullName>
    </submittedName>
</protein>
<comment type="caution">
    <text evidence="1">The sequence shown here is derived from an EMBL/GenBank/DDBJ whole genome shotgun (WGS) entry which is preliminary data.</text>
</comment>
<proteinExistence type="predicted"/>
<evidence type="ECO:0000313" key="2">
    <source>
        <dbReference type="Proteomes" id="UP000694251"/>
    </source>
</evidence>
<sequence length="147" mass="17411">MNASRLRLRLKTMRSKHNSIIAASLLKLIILERASAWQLNRKKRDGLRFYRTKFSYILYVMWMAHWSDWDANAKLKRSHKTLICNMQTCLYSLEHGIPLIANCCLTLFDNPLVDSSHEPKLQKEAKNQVRNRFVERNGRFELLVFES</sequence>
<dbReference type="Proteomes" id="UP000694251">
    <property type="component" value="Chromosome 7"/>
</dbReference>
<dbReference type="EMBL" id="JAEFBJ010000007">
    <property type="protein sequence ID" value="KAG7589376.1"/>
    <property type="molecule type" value="Genomic_DNA"/>
</dbReference>
<keyword evidence="2" id="KW-1185">Reference proteome</keyword>
<gene>
    <name evidence="1" type="ORF">ISN44_As07g016610</name>
</gene>